<dbReference type="UniPathway" id="UPA00060">
    <property type="reaction ID" value="UER00139"/>
</dbReference>
<evidence type="ECO:0000256" key="4">
    <source>
        <dbReference type="ARBA" id="ARBA00022679"/>
    </source>
</evidence>
<dbReference type="RefSeq" id="WP_207706492.1">
    <property type="nucleotide sequence ID" value="NZ_VNHM01000001.1"/>
</dbReference>
<dbReference type="PIRSF" id="PIRSF000513">
    <property type="entry name" value="Thz_kinase"/>
    <property type="match status" value="1"/>
</dbReference>
<dbReference type="InterPro" id="IPR000417">
    <property type="entry name" value="Hyethyz_kinase"/>
</dbReference>
<dbReference type="GO" id="GO:0005524">
    <property type="term" value="F:ATP binding"/>
    <property type="evidence" value="ECO:0007669"/>
    <property type="project" value="UniProtKB-UniRule"/>
</dbReference>
<keyword evidence="5 11" id="KW-0479">Metal-binding</keyword>
<dbReference type="PRINTS" id="PR01099">
    <property type="entry name" value="HYETHTZKNASE"/>
</dbReference>
<accession>A0A5S4ZY99</accession>
<comment type="similarity">
    <text evidence="11">Belongs to the Thz kinase family.</text>
</comment>
<evidence type="ECO:0000256" key="5">
    <source>
        <dbReference type="ARBA" id="ARBA00022723"/>
    </source>
</evidence>
<evidence type="ECO:0000256" key="6">
    <source>
        <dbReference type="ARBA" id="ARBA00022741"/>
    </source>
</evidence>
<keyword evidence="4 11" id="KW-0808">Transferase</keyword>
<dbReference type="InterPro" id="IPR029056">
    <property type="entry name" value="Ribokinase-like"/>
</dbReference>
<feature type="binding site" evidence="11">
    <location>
        <position position="49"/>
    </location>
    <ligand>
        <name>substrate</name>
    </ligand>
</feature>
<feature type="binding site" evidence="11">
    <location>
        <position position="171"/>
    </location>
    <ligand>
        <name>ATP</name>
        <dbReference type="ChEBI" id="CHEBI:30616"/>
    </ligand>
</feature>
<dbReference type="CDD" id="cd01170">
    <property type="entry name" value="THZ_kinase"/>
    <property type="match status" value="1"/>
</dbReference>
<keyword evidence="9 11" id="KW-0460">Magnesium</keyword>
<dbReference type="Gene3D" id="3.40.1190.20">
    <property type="match status" value="1"/>
</dbReference>
<evidence type="ECO:0000313" key="12">
    <source>
        <dbReference type="EMBL" id="TYO98002.1"/>
    </source>
</evidence>
<evidence type="ECO:0000256" key="8">
    <source>
        <dbReference type="ARBA" id="ARBA00022840"/>
    </source>
</evidence>
<keyword evidence="8 11" id="KW-0067">ATP-binding</keyword>
<evidence type="ECO:0000256" key="7">
    <source>
        <dbReference type="ARBA" id="ARBA00022777"/>
    </source>
</evidence>
<gene>
    <name evidence="11" type="primary">thiM</name>
    <name evidence="12" type="ORF">LX24_00287</name>
</gene>
<dbReference type="Pfam" id="PF02110">
    <property type="entry name" value="HK"/>
    <property type="match status" value="1"/>
</dbReference>
<evidence type="ECO:0000256" key="3">
    <source>
        <dbReference type="ARBA" id="ARBA00004868"/>
    </source>
</evidence>
<proteinExistence type="inferred from homology"/>
<dbReference type="GO" id="GO:0004417">
    <property type="term" value="F:hydroxyethylthiazole kinase activity"/>
    <property type="evidence" value="ECO:0007669"/>
    <property type="project" value="UniProtKB-UniRule"/>
</dbReference>
<keyword evidence="10 11" id="KW-0784">Thiamine biosynthesis</keyword>
<evidence type="ECO:0000313" key="13">
    <source>
        <dbReference type="Proteomes" id="UP000323166"/>
    </source>
</evidence>
<dbReference type="HAMAP" id="MF_00228">
    <property type="entry name" value="Thz_kinase"/>
    <property type="match status" value="1"/>
</dbReference>
<comment type="caution">
    <text evidence="12">The sequence shown here is derived from an EMBL/GenBank/DDBJ whole genome shotgun (WGS) entry which is preliminary data.</text>
</comment>
<sequence length="272" mass="28544">METSALLKKCAELWDAVRRSNPLVHCITNYVTVNDVANTIIASGASPAMVENPAEAGDFAALAAALYINPGTLTTEQEAAIMAAAGSARENKVPGLLDPVGCSAIPGRRKLYHRLQEIEFLKVVKGNIAEIKSLAGVASKARGVDSLDSGDGLDTVCRELSRRDNIVVVATGAVDVVADARQVASTANGTHLFQQITGAGCMVGGVMAACLGAAPEEPWLASVTGLLGFNIAGERAARQTGDRPGSFRIALVDRLYQLRGDDVIKEGRVQCW</sequence>
<protein>
    <recommendedName>
        <fullName evidence="11">Hydroxyethylthiazole kinase</fullName>
        <ecNumber evidence="11">2.7.1.50</ecNumber>
    </recommendedName>
    <alternativeName>
        <fullName evidence="11">4-methyl-5-beta-hydroxyethylthiazole kinase</fullName>
        <shortName evidence="11">TH kinase</shortName>
        <shortName evidence="11">Thz kinase</shortName>
    </alternativeName>
</protein>
<keyword evidence="6 11" id="KW-0547">Nucleotide-binding</keyword>
<keyword evidence="13" id="KW-1185">Reference proteome</keyword>
<feature type="binding site" evidence="11">
    <location>
        <position position="198"/>
    </location>
    <ligand>
        <name>substrate</name>
    </ligand>
</feature>
<evidence type="ECO:0000256" key="9">
    <source>
        <dbReference type="ARBA" id="ARBA00022842"/>
    </source>
</evidence>
<dbReference type="NCBIfam" id="NF006830">
    <property type="entry name" value="PRK09355.1"/>
    <property type="match status" value="1"/>
</dbReference>
<evidence type="ECO:0000256" key="2">
    <source>
        <dbReference type="ARBA" id="ARBA00001946"/>
    </source>
</evidence>
<dbReference type="EC" id="2.7.1.50" evidence="11"/>
<feature type="binding site" evidence="11">
    <location>
        <position position="125"/>
    </location>
    <ligand>
        <name>ATP</name>
        <dbReference type="ChEBI" id="CHEBI:30616"/>
    </ligand>
</feature>
<dbReference type="GO" id="GO:0009229">
    <property type="term" value="P:thiamine diphosphate biosynthetic process"/>
    <property type="evidence" value="ECO:0007669"/>
    <property type="project" value="UniProtKB-UniRule"/>
</dbReference>
<comment type="cofactor">
    <cofactor evidence="2 11">
        <name>Mg(2+)</name>
        <dbReference type="ChEBI" id="CHEBI:18420"/>
    </cofactor>
</comment>
<organism evidence="12 13">
    <name type="scientific">Desulfallas thermosapovorans DSM 6562</name>
    <dbReference type="NCBI Taxonomy" id="1121431"/>
    <lineage>
        <taxon>Bacteria</taxon>
        <taxon>Bacillati</taxon>
        <taxon>Bacillota</taxon>
        <taxon>Clostridia</taxon>
        <taxon>Eubacteriales</taxon>
        <taxon>Desulfallaceae</taxon>
        <taxon>Desulfallas</taxon>
    </lineage>
</organism>
<evidence type="ECO:0000256" key="11">
    <source>
        <dbReference type="HAMAP-Rule" id="MF_00228"/>
    </source>
</evidence>
<evidence type="ECO:0000256" key="1">
    <source>
        <dbReference type="ARBA" id="ARBA00001771"/>
    </source>
</evidence>
<dbReference type="AlphaFoldDB" id="A0A5S4ZY99"/>
<dbReference type="GO" id="GO:0000287">
    <property type="term" value="F:magnesium ion binding"/>
    <property type="evidence" value="ECO:0007669"/>
    <property type="project" value="UniProtKB-UniRule"/>
</dbReference>
<comment type="pathway">
    <text evidence="3 11">Cofactor biosynthesis; thiamine diphosphate biosynthesis; 4-methyl-5-(2-phosphoethyl)-thiazole from 5-(2-hydroxyethyl)-4-methylthiazole: step 1/1.</text>
</comment>
<reference evidence="12 13" key="1">
    <citation type="submission" date="2019-07" db="EMBL/GenBank/DDBJ databases">
        <title>Genomic Encyclopedia of Type Strains, Phase I: the one thousand microbial genomes (KMG-I) project.</title>
        <authorList>
            <person name="Kyrpides N."/>
        </authorList>
    </citation>
    <scope>NUCLEOTIDE SEQUENCE [LARGE SCALE GENOMIC DNA]</scope>
    <source>
        <strain evidence="12 13">DSM 6562</strain>
    </source>
</reference>
<dbReference type="EMBL" id="VNHM01000001">
    <property type="protein sequence ID" value="TYO98002.1"/>
    <property type="molecule type" value="Genomic_DNA"/>
</dbReference>
<dbReference type="GO" id="GO:0009228">
    <property type="term" value="P:thiamine biosynthetic process"/>
    <property type="evidence" value="ECO:0007669"/>
    <property type="project" value="UniProtKB-KW"/>
</dbReference>
<comment type="catalytic activity">
    <reaction evidence="1 11">
        <text>5-(2-hydroxyethyl)-4-methylthiazole + ATP = 4-methyl-5-(2-phosphooxyethyl)-thiazole + ADP + H(+)</text>
        <dbReference type="Rhea" id="RHEA:24212"/>
        <dbReference type="ChEBI" id="CHEBI:15378"/>
        <dbReference type="ChEBI" id="CHEBI:17957"/>
        <dbReference type="ChEBI" id="CHEBI:30616"/>
        <dbReference type="ChEBI" id="CHEBI:58296"/>
        <dbReference type="ChEBI" id="CHEBI:456216"/>
        <dbReference type="EC" id="2.7.1.50"/>
    </reaction>
</comment>
<evidence type="ECO:0000256" key="10">
    <source>
        <dbReference type="ARBA" id="ARBA00022977"/>
    </source>
</evidence>
<name>A0A5S4ZY99_9FIRM</name>
<keyword evidence="7 11" id="KW-0418">Kinase</keyword>
<comment type="function">
    <text evidence="11">Catalyzes the phosphorylation of the hydroxyl group of 4-methyl-5-beta-hydroxyethylthiazole (THZ).</text>
</comment>
<dbReference type="SUPFAM" id="SSF53613">
    <property type="entry name" value="Ribokinase-like"/>
    <property type="match status" value="1"/>
</dbReference>
<dbReference type="Proteomes" id="UP000323166">
    <property type="component" value="Unassembled WGS sequence"/>
</dbReference>